<dbReference type="EMBL" id="JAURTK010000018">
    <property type="protein sequence ID" value="MDP9651295.1"/>
    <property type="molecule type" value="Genomic_DNA"/>
</dbReference>
<evidence type="ECO:0000256" key="1">
    <source>
        <dbReference type="ARBA" id="ARBA00022649"/>
    </source>
</evidence>
<evidence type="ECO:0000313" key="2">
    <source>
        <dbReference type="EMBL" id="MDP9651295.1"/>
    </source>
</evidence>
<keyword evidence="1" id="KW-1277">Toxin-antitoxin system</keyword>
<proteinExistence type="predicted"/>
<evidence type="ECO:0000313" key="3">
    <source>
        <dbReference type="Proteomes" id="UP001229486"/>
    </source>
</evidence>
<dbReference type="Proteomes" id="UP001229486">
    <property type="component" value="Unassembled WGS sequence"/>
</dbReference>
<reference evidence="2" key="1">
    <citation type="submission" date="2023-07" db="EMBL/GenBank/DDBJ databases">
        <title>Sorghum-associated microbial communities from plants grown in Nebraska, USA.</title>
        <authorList>
            <person name="Schachtman D."/>
        </authorList>
    </citation>
    <scope>NUCLEOTIDE SEQUENCE</scope>
    <source>
        <strain evidence="2">DS1061</strain>
    </source>
</reference>
<accession>A0AB73IMP8</accession>
<protein>
    <submittedName>
        <fullName evidence="2">Post-segregation antitoxin (Ccd killing protein)</fullName>
    </submittedName>
</protein>
<organism evidence="2 3">
    <name type="scientific">Paraburkholderia caledonica</name>
    <dbReference type="NCBI Taxonomy" id="134536"/>
    <lineage>
        <taxon>Bacteria</taxon>
        <taxon>Pseudomonadati</taxon>
        <taxon>Pseudomonadota</taxon>
        <taxon>Betaproteobacteria</taxon>
        <taxon>Burkholderiales</taxon>
        <taxon>Burkholderiaceae</taxon>
        <taxon>Paraburkholderia</taxon>
    </lineage>
</organism>
<dbReference type="RefSeq" id="WP_392395945.1">
    <property type="nucleotide sequence ID" value="NZ_JAURTK010000018.1"/>
</dbReference>
<sequence length="31" mass="3776">MPATDDDREVIDYYNAYVEKHGLPLDEFRRF</sequence>
<dbReference type="AlphaFoldDB" id="A0AB73IMP8"/>
<dbReference type="Pfam" id="PF07362">
    <property type="entry name" value="CcdA"/>
    <property type="match status" value="1"/>
</dbReference>
<name>A0AB73IMP8_9BURK</name>
<dbReference type="InterPro" id="IPR009956">
    <property type="entry name" value="Post-segregation_anti-tox_CcdA"/>
</dbReference>
<gene>
    <name evidence="2" type="ORF">J2793_006770</name>
</gene>
<comment type="caution">
    <text evidence="2">The sequence shown here is derived from an EMBL/GenBank/DDBJ whole genome shotgun (WGS) entry which is preliminary data.</text>
</comment>